<keyword evidence="3" id="KW-1185">Reference proteome</keyword>
<accession>A0A1I5XP66</accession>
<dbReference type="GO" id="GO:0005737">
    <property type="term" value="C:cytoplasm"/>
    <property type="evidence" value="ECO:0007669"/>
    <property type="project" value="TreeGrafter"/>
</dbReference>
<dbReference type="OrthoDB" id="51171at2"/>
<dbReference type="Proteomes" id="UP000182624">
    <property type="component" value="Unassembled WGS sequence"/>
</dbReference>
<evidence type="ECO:0000259" key="1">
    <source>
        <dbReference type="Pfam" id="PF00501"/>
    </source>
</evidence>
<dbReference type="GO" id="GO:0031177">
    <property type="term" value="F:phosphopantetheine binding"/>
    <property type="evidence" value="ECO:0007669"/>
    <property type="project" value="TreeGrafter"/>
</dbReference>
<dbReference type="GO" id="GO:0043041">
    <property type="term" value="P:amino acid activation for nonribosomal peptide biosynthetic process"/>
    <property type="evidence" value="ECO:0007669"/>
    <property type="project" value="TreeGrafter"/>
</dbReference>
<dbReference type="GO" id="GO:0044550">
    <property type="term" value="P:secondary metabolite biosynthetic process"/>
    <property type="evidence" value="ECO:0007669"/>
    <property type="project" value="TreeGrafter"/>
</dbReference>
<dbReference type="Pfam" id="PF00501">
    <property type="entry name" value="AMP-binding"/>
    <property type="match status" value="1"/>
</dbReference>
<evidence type="ECO:0000313" key="3">
    <source>
        <dbReference type="Proteomes" id="UP000182624"/>
    </source>
</evidence>
<name>A0A1I5XP66_9FIRM</name>
<reference evidence="3" key="1">
    <citation type="submission" date="2016-10" db="EMBL/GenBank/DDBJ databases">
        <authorList>
            <person name="Varghese N."/>
            <person name="Submissions S."/>
        </authorList>
    </citation>
    <scope>NUCLEOTIDE SEQUENCE [LARGE SCALE GENOMIC DNA]</scope>
    <source>
        <strain evidence="3">P18</strain>
    </source>
</reference>
<sequence>MKEYNIDELYTGCSEETIPVKDSNTVESSFVKYDDHYFAEDCNVKSFCKDKNIKMQAFLTTAFALALKSYTASEGAFFTCISNGKKVAVWLICDAKKSILSEIKHCESFFESDEDSYEDIAKKYNLKGTICLDFDGNSSITPGTQLMLRVITKDDNISLECEYDSAAFSEYTIDGLIRMLGNITHEFMNKERLGDVCLTTKADEEKIKNLHDSDFPVKERPAYRLLQDAAHKNPDRKALVAKDRTLSYKELNEEANALGFILRSKGAKAESIVAVMPDRDSYAYVMRQGVLKSGGAFLPIDSEYPEDR</sequence>
<feature type="domain" description="AMP-dependent synthetase/ligase" evidence="1">
    <location>
        <begin position="226"/>
        <end position="308"/>
    </location>
</feature>
<organism evidence="2 3">
    <name type="scientific">Butyrivibrio proteoclasticus</name>
    <dbReference type="NCBI Taxonomy" id="43305"/>
    <lineage>
        <taxon>Bacteria</taxon>
        <taxon>Bacillati</taxon>
        <taxon>Bacillota</taxon>
        <taxon>Clostridia</taxon>
        <taxon>Lachnospirales</taxon>
        <taxon>Lachnospiraceae</taxon>
        <taxon>Butyrivibrio</taxon>
    </lineage>
</organism>
<gene>
    <name evidence="2" type="ORF">SAMN04487928_13527</name>
</gene>
<dbReference type="AlphaFoldDB" id="A0A1I5XP66"/>
<dbReference type="InterPro" id="IPR000873">
    <property type="entry name" value="AMP-dep_synth/lig_dom"/>
</dbReference>
<dbReference type="PANTHER" id="PTHR45527:SF1">
    <property type="entry name" value="FATTY ACID SYNTHASE"/>
    <property type="match status" value="1"/>
</dbReference>
<feature type="non-terminal residue" evidence="2">
    <location>
        <position position="308"/>
    </location>
</feature>
<evidence type="ECO:0000313" key="2">
    <source>
        <dbReference type="EMBL" id="SFQ33738.1"/>
    </source>
</evidence>
<dbReference type="SUPFAM" id="SSF56801">
    <property type="entry name" value="Acetyl-CoA synthetase-like"/>
    <property type="match status" value="1"/>
</dbReference>
<proteinExistence type="predicted"/>
<protein>
    <submittedName>
        <fullName evidence="2">AMP-binding enzyme</fullName>
    </submittedName>
</protein>
<dbReference type="RefSeq" id="WP_143087517.1">
    <property type="nucleotide sequence ID" value="NZ_FOXO01000035.1"/>
</dbReference>
<dbReference type="PANTHER" id="PTHR45527">
    <property type="entry name" value="NONRIBOSOMAL PEPTIDE SYNTHETASE"/>
    <property type="match status" value="1"/>
</dbReference>
<dbReference type="SUPFAM" id="SSF52777">
    <property type="entry name" value="CoA-dependent acyltransferases"/>
    <property type="match status" value="1"/>
</dbReference>
<dbReference type="EMBL" id="FOXO01000035">
    <property type="protein sequence ID" value="SFQ33738.1"/>
    <property type="molecule type" value="Genomic_DNA"/>
</dbReference>
<dbReference type="Gene3D" id="3.40.50.980">
    <property type="match status" value="2"/>
</dbReference>